<comment type="similarity">
    <text evidence="6">Belongs to the bacterial secretin family.</text>
</comment>
<organism evidence="10 11">
    <name type="scientific">Candidatus Magnetominusculus xianensis</name>
    <dbReference type="NCBI Taxonomy" id="1748249"/>
    <lineage>
        <taxon>Bacteria</taxon>
        <taxon>Pseudomonadati</taxon>
        <taxon>Nitrospirota</taxon>
        <taxon>Nitrospiria</taxon>
        <taxon>Nitrospirales</taxon>
        <taxon>Nitrospiraceae</taxon>
        <taxon>Candidatus Magnetominusculus</taxon>
    </lineage>
</organism>
<evidence type="ECO:0000313" key="11">
    <source>
        <dbReference type="Proteomes" id="UP000060487"/>
    </source>
</evidence>
<dbReference type="Pfam" id="PF00263">
    <property type="entry name" value="Secretin"/>
    <property type="match status" value="1"/>
</dbReference>
<evidence type="ECO:0000256" key="4">
    <source>
        <dbReference type="ARBA" id="ARBA00023136"/>
    </source>
</evidence>
<name>A0ABR5SCI0_9BACT</name>
<dbReference type="PANTHER" id="PTHR30604">
    <property type="entry name" value="PROTEIN TRANSPORT PROTEIN HOFQ"/>
    <property type="match status" value="1"/>
</dbReference>
<keyword evidence="4" id="KW-0472">Membrane</keyword>
<dbReference type="EMBL" id="LNQR01000129">
    <property type="protein sequence ID" value="KWT75618.1"/>
    <property type="molecule type" value="Genomic_DNA"/>
</dbReference>
<dbReference type="InterPro" id="IPR004846">
    <property type="entry name" value="T2SS/T3SS_dom"/>
</dbReference>
<feature type="domain" description="Type II/III secretion system secretin-like" evidence="8">
    <location>
        <begin position="375"/>
        <end position="534"/>
    </location>
</feature>
<evidence type="ECO:0000256" key="1">
    <source>
        <dbReference type="ARBA" id="ARBA00004370"/>
    </source>
</evidence>
<keyword evidence="2 7" id="KW-0813">Transport</keyword>
<evidence type="ECO:0000259" key="9">
    <source>
        <dbReference type="Pfam" id="PF03958"/>
    </source>
</evidence>
<evidence type="ECO:0000313" key="10">
    <source>
        <dbReference type="EMBL" id="KWT75618.1"/>
    </source>
</evidence>
<dbReference type="InterPro" id="IPR038591">
    <property type="entry name" value="NolW-like_sf"/>
</dbReference>
<dbReference type="PANTHER" id="PTHR30604:SF1">
    <property type="entry name" value="DNA UTILIZATION PROTEIN HOFQ"/>
    <property type="match status" value="1"/>
</dbReference>
<evidence type="ECO:0000256" key="7">
    <source>
        <dbReference type="RuleBase" id="RU004004"/>
    </source>
</evidence>
<accession>A0ABR5SCI0</accession>
<evidence type="ECO:0000256" key="5">
    <source>
        <dbReference type="ARBA" id="ARBA00023237"/>
    </source>
</evidence>
<reference evidence="10 11" key="1">
    <citation type="submission" date="2015-11" db="EMBL/GenBank/DDBJ databases">
        <authorList>
            <person name="Lin W."/>
        </authorList>
    </citation>
    <scope>NUCLEOTIDE SEQUENCE [LARGE SCALE GENOMIC DNA]</scope>
    <source>
        <strain evidence="10 11">HCH-1</strain>
    </source>
</reference>
<evidence type="ECO:0000256" key="2">
    <source>
        <dbReference type="ARBA" id="ARBA00022448"/>
    </source>
</evidence>
<dbReference type="InterPro" id="IPR013355">
    <property type="entry name" value="Pilus_4_PilQ"/>
</dbReference>
<dbReference type="InterPro" id="IPR005644">
    <property type="entry name" value="NolW-like"/>
</dbReference>
<dbReference type="Gene3D" id="3.30.1370.130">
    <property type="match status" value="1"/>
</dbReference>
<proteinExistence type="inferred from homology"/>
<keyword evidence="11" id="KW-1185">Reference proteome</keyword>
<dbReference type="Gene3D" id="3.30.1370.120">
    <property type="match status" value="1"/>
</dbReference>
<dbReference type="RefSeq" id="WP_085053819.1">
    <property type="nucleotide sequence ID" value="NZ_LNQR01000129.1"/>
</dbReference>
<evidence type="ECO:0000256" key="3">
    <source>
        <dbReference type="ARBA" id="ARBA00022729"/>
    </source>
</evidence>
<keyword evidence="5" id="KW-0998">Cell outer membrane</keyword>
<dbReference type="PRINTS" id="PR01032">
    <property type="entry name" value="PHAGEIV"/>
</dbReference>
<dbReference type="Pfam" id="PF03958">
    <property type="entry name" value="Secretin_N"/>
    <property type="match status" value="1"/>
</dbReference>
<sequence length="557" mass="61301">MDNDKLRLCPVLEGLEGLNVFKLSKVMILLLVFAVFGCQTEVKRDAEMEKWSKLADSSRGYTPSKKPSYTKETTATAIVKDKDAPGIGEPSKPMRELPSTPINLKVRKAELRAVLRAIASSEGINLLVKDNVVGTITVDFSNTRWDKVFKSILRSYGLAYIWEDNIIRVMKQEDIEQEEKNKAAAQEVRLVDPLESYVVKLNYTSAKNVRENLVELLTKDKTLKSRGAVKVDEHTNSLIIDAIHDDMEKIMRTIEVIDKPTPQIWIKANIVETSKEVARNLGIQWGGMYSKQVSRGNSMYITPGGTTGTATAFTTNPTNVGVYQPAFSNPGIGMHGYGVDFPVSEAVRAAAGGIGSLGFAYGILGGDLLEMQLQALQKDSKLNIISSPSITTLDNLKAYTESGEKVPYVSTSTSGGAMTSNVNFIDAVLRLEITPHVIDNDTMKLIILVKKDEVDSTRSVQGNPYIVKKETSTTLIVQDGETIVISGLTKEKRQKSDTGIPGLKDIPLLGYLFKSDNLDNNYEEVLIFITPHILPARPMDMAANSQNYDSNAARAKE</sequence>
<protein>
    <submittedName>
        <fullName evidence="10">Type II/III secretion system protein</fullName>
    </submittedName>
</protein>
<comment type="caution">
    <text evidence="10">The sequence shown here is derived from an EMBL/GenBank/DDBJ whole genome shotgun (WGS) entry which is preliminary data.</text>
</comment>
<feature type="domain" description="NolW-like" evidence="9">
    <location>
        <begin position="198"/>
        <end position="263"/>
    </location>
</feature>
<comment type="subcellular location">
    <subcellularLocation>
        <location evidence="7">Cell outer membrane</location>
    </subcellularLocation>
    <subcellularLocation>
        <location evidence="1">Membrane</location>
    </subcellularLocation>
</comment>
<dbReference type="PRINTS" id="PR00811">
    <property type="entry name" value="BCTERIALGSPD"/>
</dbReference>
<dbReference type="InterPro" id="IPR051808">
    <property type="entry name" value="Type_IV_pilus_biogenesis"/>
</dbReference>
<dbReference type="NCBIfam" id="TIGR02515">
    <property type="entry name" value="IV_pilus_PilQ"/>
    <property type="match status" value="1"/>
</dbReference>
<dbReference type="Proteomes" id="UP000060487">
    <property type="component" value="Unassembled WGS sequence"/>
</dbReference>
<evidence type="ECO:0000259" key="8">
    <source>
        <dbReference type="Pfam" id="PF00263"/>
    </source>
</evidence>
<gene>
    <name evidence="10" type="ORF">ASN18_3218</name>
</gene>
<dbReference type="InterPro" id="IPR001775">
    <property type="entry name" value="GspD/PilQ"/>
</dbReference>
<keyword evidence="3" id="KW-0732">Signal</keyword>
<evidence type="ECO:0000256" key="6">
    <source>
        <dbReference type="RuleBase" id="RU004003"/>
    </source>
</evidence>